<organism evidence="2 3">
    <name type="scientific">Cymbomonas tetramitiformis</name>
    <dbReference type="NCBI Taxonomy" id="36881"/>
    <lineage>
        <taxon>Eukaryota</taxon>
        <taxon>Viridiplantae</taxon>
        <taxon>Chlorophyta</taxon>
        <taxon>Pyramimonadophyceae</taxon>
        <taxon>Pyramimonadales</taxon>
        <taxon>Pyramimonadaceae</taxon>
        <taxon>Cymbomonas</taxon>
    </lineage>
</organism>
<keyword evidence="3" id="KW-1185">Reference proteome</keyword>
<gene>
    <name evidence="2" type="ORF">CYMTET_14723</name>
</gene>
<accession>A0AAE0GG21</accession>
<comment type="caution">
    <text evidence="2">The sequence shown here is derived from an EMBL/GenBank/DDBJ whole genome shotgun (WGS) entry which is preliminary data.</text>
</comment>
<evidence type="ECO:0000313" key="3">
    <source>
        <dbReference type="Proteomes" id="UP001190700"/>
    </source>
</evidence>
<sequence>VLGKALKHYYAGEELSIKQVIDAKARVMLLSVAIKETTVEVQRPYVNFAEASFVVEEDGGLSLVHDGMTPPAPPLGSPASPSGPPTDEFVEVGGTKDCGGTSDLPIQEPILLLCGLTPTTVDIFGGKVDIEVEFILVNRMGFTVQIDSLNLDFFEVGEVDKLGTGTLPEPITAPPNDVIEFIFNVALRDISGAEISRVLGGLNDGDLLLDIDGVAGLTILNMSIVLDTPRVTIPVETPAVPDAEDVLPDLPDLDDILPPNPFANDSPTMAPTILTSAPTNVAQHLNDPKCTCLMGCD</sequence>
<dbReference type="AlphaFoldDB" id="A0AAE0GG21"/>
<dbReference type="Proteomes" id="UP001190700">
    <property type="component" value="Unassembled WGS sequence"/>
</dbReference>
<proteinExistence type="predicted"/>
<protein>
    <submittedName>
        <fullName evidence="2">Uncharacterized protein</fullName>
    </submittedName>
</protein>
<evidence type="ECO:0000313" key="2">
    <source>
        <dbReference type="EMBL" id="KAK3277260.1"/>
    </source>
</evidence>
<evidence type="ECO:0000256" key="1">
    <source>
        <dbReference type="SAM" id="MobiDB-lite"/>
    </source>
</evidence>
<feature type="compositionally biased region" description="Pro residues" evidence="1">
    <location>
        <begin position="70"/>
        <end position="84"/>
    </location>
</feature>
<name>A0AAE0GG21_9CHLO</name>
<dbReference type="EMBL" id="LGRX02006188">
    <property type="protein sequence ID" value="KAK3277260.1"/>
    <property type="molecule type" value="Genomic_DNA"/>
</dbReference>
<reference evidence="2 3" key="1">
    <citation type="journal article" date="2015" name="Genome Biol. Evol.">
        <title>Comparative Genomics of a Bacterivorous Green Alga Reveals Evolutionary Causalities and Consequences of Phago-Mixotrophic Mode of Nutrition.</title>
        <authorList>
            <person name="Burns J.A."/>
            <person name="Paasch A."/>
            <person name="Narechania A."/>
            <person name="Kim E."/>
        </authorList>
    </citation>
    <scope>NUCLEOTIDE SEQUENCE [LARGE SCALE GENOMIC DNA]</scope>
    <source>
        <strain evidence="2 3">PLY_AMNH</strain>
    </source>
</reference>
<feature type="non-terminal residue" evidence="2">
    <location>
        <position position="1"/>
    </location>
</feature>
<feature type="region of interest" description="Disordered" evidence="1">
    <location>
        <begin position="67"/>
        <end position="86"/>
    </location>
</feature>